<evidence type="ECO:0000313" key="2">
    <source>
        <dbReference type="Proteomes" id="UP001461498"/>
    </source>
</evidence>
<organism evidence="1 2">
    <name type="scientific">Rhynocoris fuscipes</name>
    <dbReference type="NCBI Taxonomy" id="488301"/>
    <lineage>
        <taxon>Eukaryota</taxon>
        <taxon>Metazoa</taxon>
        <taxon>Ecdysozoa</taxon>
        <taxon>Arthropoda</taxon>
        <taxon>Hexapoda</taxon>
        <taxon>Insecta</taxon>
        <taxon>Pterygota</taxon>
        <taxon>Neoptera</taxon>
        <taxon>Paraneoptera</taxon>
        <taxon>Hemiptera</taxon>
        <taxon>Heteroptera</taxon>
        <taxon>Panheteroptera</taxon>
        <taxon>Cimicomorpha</taxon>
        <taxon>Reduviidae</taxon>
        <taxon>Harpactorinae</taxon>
        <taxon>Harpactorini</taxon>
        <taxon>Rhynocoris</taxon>
    </lineage>
</organism>
<dbReference type="AlphaFoldDB" id="A0AAW1DI32"/>
<gene>
    <name evidence="1" type="ORF">O3M35_005386</name>
</gene>
<dbReference type="EMBL" id="JAPXFL010000002">
    <property type="protein sequence ID" value="KAK9510649.1"/>
    <property type="molecule type" value="Genomic_DNA"/>
</dbReference>
<proteinExistence type="predicted"/>
<reference evidence="1 2" key="1">
    <citation type="submission" date="2022-12" db="EMBL/GenBank/DDBJ databases">
        <title>Chromosome-level genome assembly of true bugs.</title>
        <authorList>
            <person name="Ma L."/>
            <person name="Li H."/>
        </authorList>
    </citation>
    <scope>NUCLEOTIDE SEQUENCE [LARGE SCALE GENOMIC DNA]</scope>
    <source>
        <strain evidence="1">Lab_2022b</strain>
    </source>
</reference>
<name>A0AAW1DI32_9HEMI</name>
<evidence type="ECO:0000313" key="1">
    <source>
        <dbReference type="EMBL" id="KAK9510649.1"/>
    </source>
</evidence>
<comment type="caution">
    <text evidence="1">The sequence shown here is derived from an EMBL/GenBank/DDBJ whole genome shotgun (WGS) entry which is preliminary data.</text>
</comment>
<sequence length="87" mass="10113">MVGMWGEESERRRARSGDMLYRRCTVNELYSTLNVIHARLSENVINVKTYVVTQDDSLLSLSVDSLWLYKDSKLAEKNVDSMWPNLD</sequence>
<dbReference type="Proteomes" id="UP001461498">
    <property type="component" value="Unassembled WGS sequence"/>
</dbReference>
<accession>A0AAW1DI32</accession>
<keyword evidence="2" id="KW-1185">Reference proteome</keyword>
<protein>
    <submittedName>
        <fullName evidence="1">Uncharacterized protein</fullName>
    </submittedName>
</protein>